<dbReference type="OrthoDB" id="409992at2759"/>
<accession>A0A3P6T2B2</accession>
<evidence type="ECO:0000256" key="1">
    <source>
        <dbReference type="ARBA" id="ARBA00001933"/>
    </source>
</evidence>
<dbReference type="InterPro" id="IPR005786">
    <property type="entry name" value="B_amino_transII"/>
</dbReference>
<dbReference type="EMBL" id="UYRV01013980">
    <property type="protein sequence ID" value="VDK59998.1"/>
    <property type="molecule type" value="Genomic_DNA"/>
</dbReference>
<dbReference type="GO" id="GO:0009098">
    <property type="term" value="P:L-leucine biosynthetic process"/>
    <property type="evidence" value="ECO:0007669"/>
    <property type="project" value="TreeGrafter"/>
</dbReference>
<evidence type="ECO:0000313" key="5">
    <source>
        <dbReference type="Proteomes" id="UP000271889"/>
    </source>
</evidence>
<evidence type="ECO:0000256" key="2">
    <source>
        <dbReference type="ARBA" id="ARBA00009320"/>
    </source>
</evidence>
<dbReference type="GO" id="GO:0009099">
    <property type="term" value="P:L-valine biosynthetic process"/>
    <property type="evidence" value="ECO:0007669"/>
    <property type="project" value="TreeGrafter"/>
</dbReference>
<gene>
    <name evidence="4" type="ORF">CGOC_LOCUS4863</name>
</gene>
<protein>
    <recommendedName>
        <fullName evidence="6">Branched-chain-amino-acid aminotransferase</fullName>
    </recommendedName>
</protein>
<evidence type="ECO:0000256" key="3">
    <source>
        <dbReference type="ARBA" id="ARBA00022898"/>
    </source>
</evidence>
<dbReference type="SUPFAM" id="SSF56752">
    <property type="entry name" value="D-aminoacid aminotransferase-like PLP-dependent enzymes"/>
    <property type="match status" value="1"/>
</dbReference>
<dbReference type="AlphaFoldDB" id="A0A3P6T2B2"/>
<name>A0A3P6T2B2_CYLGO</name>
<proteinExistence type="inferred from homology"/>
<keyword evidence="5" id="KW-1185">Reference proteome</keyword>
<comment type="similarity">
    <text evidence="2">Belongs to the class-IV pyridoxal-phosphate-dependent aminotransferase family.</text>
</comment>
<keyword evidence="3" id="KW-0663">Pyridoxal phosphate</keyword>
<evidence type="ECO:0000313" key="4">
    <source>
        <dbReference type="EMBL" id="VDK59998.1"/>
    </source>
</evidence>
<dbReference type="GO" id="GO:0005739">
    <property type="term" value="C:mitochondrion"/>
    <property type="evidence" value="ECO:0007669"/>
    <property type="project" value="TreeGrafter"/>
</dbReference>
<dbReference type="Proteomes" id="UP000271889">
    <property type="component" value="Unassembled WGS sequence"/>
</dbReference>
<dbReference type="Gene3D" id="3.30.470.10">
    <property type="match status" value="1"/>
</dbReference>
<organism evidence="4 5">
    <name type="scientific">Cylicostephanus goldi</name>
    <name type="common">Nematode worm</name>
    <dbReference type="NCBI Taxonomy" id="71465"/>
    <lineage>
        <taxon>Eukaryota</taxon>
        <taxon>Metazoa</taxon>
        <taxon>Ecdysozoa</taxon>
        <taxon>Nematoda</taxon>
        <taxon>Chromadorea</taxon>
        <taxon>Rhabditida</taxon>
        <taxon>Rhabditina</taxon>
        <taxon>Rhabditomorpha</taxon>
        <taxon>Strongyloidea</taxon>
        <taxon>Strongylidae</taxon>
        <taxon>Cylicostephanus</taxon>
    </lineage>
</organism>
<reference evidence="4 5" key="1">
    <citation type="submission" date="2018-11" db="EMBL/GenBank/DDBJ databases">
        <authorList>
            <consortium name="Pathogen Informatics"/>
        </authorList>
    </citation>
    <scope>NUCLEOTIDE SEQUENCE [LARGE SCALE GENOMIC DNA]</scope>
</reference>
<dbReference type="InterPro" id="IPR036038">
    <property type="entry name" value="Aminotransferase-like"/>
</dbReference>
<dbReference type="InterPro" id="IPR043131">
    <property type="entry name" value="BCAT-like_N"/>
</dbReference>
<dbReference type="PANTHER" id="PTHR11825:SF44">
    <property type="entry name" value="BRANCHED-CHAIN-AMINO-ACID AMINOTRANSFERASE"/>
    <property type="match status" value="1"/>
</dbReference>
<evidence type="ECO:0008006" key="6">
    <source>
        <dbReference type="Google" id="ProtNLM"/>
    </source>
</evidence>
<dbReference type="PANTHER" id="PTHR11825">
    <property type="entry name" value="SUBGROUP IIII AMINOTRANSFERASE"/>
    <property type="match status" value="1"/>
</dbReference>
<comment type="cofactor">
    <cofactor evidence="1">
        <name>pyridoxal 5'-phosphate</name>
        <dbReference type="ChEBI" id="CHEBI:597326"/>
    </cofactor>
</comment>
<sequence>MLLVSKQISFQVLHYACELFEGLKAYRGADNRIRMFRPELNMARMRRFFDLYCSFYRWCFQLPPLNYVVNTKDDLREVTDELMCKDRDYRAFDIRSAPLLIAALFR</sequence>
<dbReference type="GO" id="GO:0004084">
    <property type="term" value="F:branched-chain-amino-acid transaminase activity"/>
    <property type="evidence" value="ECO:0007669"/>
    <property type="project" value="InterPro"/>
</dbReference>